<evidence type="ECO:0000313" key="3">
    <source>
        <dbReference type="Proteomes" id="UP001556367"/>
    </source>
</evidence>
<evidence type="ECO:0000313" key="2">
    <source>
        <dbReference type="EMBL" id="KAL0960739.1"/>
    </source>
</evidence>
<sequence>MLWSIWDLQDLQAALAIEPDNHHARGLLHNPVKHHLSPSPFAASFASSSSASSHLHSTSPAPSIDPPLRGTPVSSGPRFSPEIWREIVLFLPRRDLKTLLRVPHTLSRIASQLLFCKINLYFSSWESVEEDETETWRSSAVGPGHAGMGLIDAHKGGAGGSTSVHADHAEQDSWHAQRSADILTRIIVDPGFAALVKTLRIYATKRDRDGSLAFQIGMLTNALPKIVNLRNVHIASHSEGLFPILRVVQSTSPNLRGLSISSPDGPGELGLLEFKQLAQFSYKTSRTNNNIAHVSSFLSQNRTTLRIVSLDTPAAVFPTDVLALRNLTHVDFNGHFPLNSQVLLAILSDGRQLESLAIGCFLDCQGLSAQFRDLPNALPFLRHFAFSVHRLNRRITDADLFPAIADFLRDRRQLRTLHLTVPDDYVQRAIGFDASVWGVLPSLVDLKSLAITYPIDLSPGLASWLIPRSVLALNIDCVNLPMRDPVPFLNQLRTGIPPSLRYIGMTECPLRTISAIVEQGFPMVRLIRVGSNYWTVARSADDTVVELEQWPKRRVMYHASEWLEWLGCEDARWRDHSEFPP</sequence>
<dbReference type="SUPFAM" id="SSF52047">
    <property type="entry name" value="RNI-like"/>
    <property type="match status" value="1"/>
</dbReference>
<dbReference type="InterPro" id="IPR032675">
    <property type="entry name" value="LRR_dom_sf"/>
</dbReference>
<evidence type="ECO:0008006" key="4">
    <source>
        <dbReference type="Google" id="ProtNLM"/>
    </source>
</evidence>
<proteinExistence type="predicted"/>
<accession>A0ABR3JXT5</accession>
<dbReference type="Gene3D" id="3.80.10.10">
    <property type="entry name" value="Ribonuclease Inhibitor"/>
    <property type="match status" value="1"/>
</dbReference>
<gene>
    <name evidence="2" type="ORF">HGRIS_005762</name>
</gene>
<dbReference type="EMBL" id="JASNQZ010000001">
    <property type="protein sequence ID" value="KAL0960739.1"/>
    <property type="molecule type" value="Genomic_DNA"/>
</dbReference>
<feature type="region of interest" description="Disordered" evidence="1">
    <location>
        <begin position="52"/>
        <end position="77"/>
    </location>
</feature>
<feature type="compositionally biased region" description="Low complexity" evidence="1">
    <location>
        <begin position="52"/>
        <end position="62"/>
    </location>
</feature>
<organism evidence="2 3">
    <name type="scientific">Hohenbuehelia grisea</name>
    <dbReference type="NCBI Taxonomy" id="104357"/>
    <lineage>
        <taxon>Eukaryota</taxon>
        <taxon>Fungi</taxon>
        <taxon>Dikarya</taxon>
        <taxon>Basidiomycota</taxon>
        <taxon>Agaricomycotina</taxon>
        <taxon>Agaricomycetes</taxon>
        <taxon>Agaricomycetidae</taxon>
        <taxon>Agaricales</taxon>
        <taxon>Pleurotineae</taxon>
        <taxon>Pleurotaceae</taxon>
        <taxon>Hohenbuehelia</taxon>
    </lineage>
</organism>
<reference evidence="3" key="1">
    <citation type="submission" date="2024-06" db="EMBL/GenBank/DDBJ databases">
        <title>Multi-omics analyses provide insights into the biosynthesis of the anticancer antibiotic pleurotin in Hohenbuehelia grisea.</title>
        <authorList>
            <person name="Weaver J.A."/>
            <person name="Alberti F."/>
        </authorList>
    </citation>
    <scope>NUCLEOTIDE SEQUENCE [LARGE SCALE GENOMIC DNA]</scope>
    <source>
        <strain evidence="3">T-177</strain>
    </source>
</reference>
<evidence type="ECO:0000256" key="1">
    <source>
        <dbReference type="SAM" id="MobiDB-lite"/>
    </source>
</evidence>
<keyword evidence="3" id="KW-1185">Reference proteome</keyword>
<dbReference type="Proteomes" id="UP001556367">
    <property type="component" value="Unassembled WGS sequence"/>
</dbReference>
<comment type="caution">
    <text evidence="2">The sequence shown here is derived from an EMBL/GenBank/DDBJ whole genome shotgun (WGS) entry which is preliminary data.</text>
</comment>
<protein>
    <recommendedName>
        <fullName evidence="4">F-box domain-containing protein</fullName>
    </recommendedName>
</protein>
<name>A0ABR3JXT5_9AGAR</name>